<evidence type="ECO:0000259" key="1">
    <source>
        <dbReference type="Pfam" id="PF14065"/>
    </source>
</evidence>
<dbReference type="AlphaFoldDB" id="A0A1U7I4X0"/>
<feature type="domain" description="Pvc16 N-terminal" evidence="1">
    <location>
        <begin position="5"/>
        <end position="180"/>
    </location>
</feature>
<gene>
    <name evidence="2" type="ORF">NIES2119_29095</name>
</gene>
<comment type="caution">
    <text evidence="2">The sequence shown here is derived from an EMBL/GenBank/DDBJ whole genome shotgun (WGS) entry which is preliminary data.</text>
</comment>
<dbReference type="Pfam" id="PF14065">
    <property type="entry name" value="Pvc16_N"/>
    <property type="match status" value="1"/>
</dbReference>
<sequence length="187" mass="21326">MLDDLDKTLEKLLKQELPAALADRISISFATPDGEFPTKVQLPAINLFLYDVRENLELRNTEWFVERHSDGTATRKRPPVRIDCSYFISSWPVDQADAQTEHRLLGEVMKVLLRYPQIPAEFLQGTLQGQQPPLRVEGLRPSQLQTMGEFWQAMGGKPRAILNYTVTLSVNVYEVSETVPLVMDQKI</sequence>
<protein>
    <recommendedName>
        <fullName evidence="1">Pvc16 N-terminal domain-containing protein</fullName>
    </recommendedName>
</protein>
<name>A0A1U7I4X0_9CYAN</name>
<evidence type="ECO:0000313" key="2">
    <source>
        <dbReference type="EMBL" id="OKH31267.1"/>
    </source>
</evidence>
<dbReference type="RefSeq" id="WP_073596979.1">
    <property type="nucleotide sequence ID" value="NZ_MRCE01000052.1"/>
</dbReference>
<dbReference type="Proteomes" id="UP000185860">
    <property type="component" value="Unassembled WGS sequence"/>
</dbReference>
<organism evidence="2 3">
    <name type="scientific">[Phormidium ambiguum] IAM M-71</name>
    <dbReference type="NCBI Taxonomy" id="454136"/>
    <lineage>
        <taxon>Bacteria</taxon>
        <taxon>Bacillati</taxon>
        <taxon>Cyanobacteriota</taxon>
        <taxon>Cyanophyceae</taxon>
        <taxon>Oscillatoriophycideae</taxon>
        <taxon>Aerosakkonematales</taxon>
        <taxon>Aerosakkonemataceae</taxon>
        <taxon>Floridanema</taxon>
    </lineage>
</organism>
<dbReference type="STRING" id="454136.NIES2119_29095"/>
<proteinExistence type="predicted"/>
<evidence type="ECO:0000313" key="3">
    <source>
        <dbReference type="Proteomes" id="UP000185860"/>
    </source>
</evidence>
<reference evidence="2 3" key="1">
    <citation type="submission" date="2016-11" db="EMBL/GenBank/DDBJ databases">
        <title>Draft Genome Sequences of Nine Cyanobacterial Strains from Diverse Habitats.</title>
        <authorList>
            <person name="Zhu T."/>
            <person name="Hou S."/>
            <person name="Lu X."/>
            <person name="Hess W.R."/>
        </authorList>
    </citation>
    <scope>NUCLEOTIDE SEQUENCE [LARGE SCALE GENOMIC DNA]</scope>
    <source>
        <strain evidence="2 3">IAM M-71</strain>
    </source>
</reference>
<dbReference type="EMBL" id="MRCE01000052">
    <property type="protein sequence ID" value="OKH31267.1"/>
    <property type="molecule type" value="Genomic_DNA"/>
</dbReference>
<dbReference type="OrthoDB" id="5514409at2"/>
<dbReference type="InterPro" id="IPR025351">
    <property type="entry name" value="Pvc16_N"/>
</dbReference>
<accession>A0A1U7I4X0</accession>